<evidence type="ECO:0000313" key="3">
    <source>
        <dbReference type="EMBL" id="VVC90783.1"/>
    </source>
</evidence>
<dbReference type="InterPro" id="IPR002737">
    <property type="entry name" value="MEMO1_fam"/>
</dbReference>
<dbReference type="PANTHER" id="PTHR11060:SF0">
    <property type="entry name" value="PROTEIN MEMO1"/>
    <property type="match status" value="1"/>
</dbReference>
<feature type="region of interest" description="Disordered" evidence="2">
    <location>
        <begin position="35"/>
        <end position="54"/>
    </location>
</feature>
<evidence type="ECO:0000256" key="2">
    <source>
        <dbReference type="SAM" id="MobiDB-lite"/>
    </source>
</evidence>
<feature type="compositionally biased region" description="Polar residues" evidence="2">
    <location>
        <begin position="41"/>
        <end position="54"/>
    </location>
</feature>
<dbReference type="Proteomes" id="UP000324832">
    <property type="component" value="Unassembled WGS sequence"/>
</dbReference>
<accession>A0A5E4Q148</accession>
<dbReference type="Gene3D" id="3.40.830.10">
    <property type="entry name" value="LigB-like"/>
    <property type="match status" value="1"/>
</dbReference>
<dbReference type="AlphaFoldDB" id="A0A5E4Q148"/>
<sequence>MLFLWSTYLFKEDMPSFPPYLPNLCLKGSLRQKEANRETEPLNSQENESNVASDQLTRLRQEHQEYDEFRVVYGGESSKSKTSVSNASTPVETLQQQVVYSRFLTTMLEDCLIDQKIKREENQLDVQMAQLLLDLKTQDCTKFHELTEQSDVQSGMDIIEKMDPRSFTEYLSKYGNTICGRHPIGVLLQVLFNNLSSYR</sequence>
<dbReference type="EMBL" id="FZQP02000870">
    <property type="protein sequence ID" value="VVC90783.1"/>
    <property type="molecule type" value="Genomic_DNA"/>
</dbReference>
<dbReference type="PANTHER" id="PTHR11060">
    <property type="entry name" value="PROTEIN MEMO1"/>
    <property type="match status" value="1"/>
</dbReference>
<proteinExistence type="inferred from homology"/>
<keyword evidence="4" id="KW-1185">Reference proteome</keyword>
<evidence type="ECO:0000313" key="4">
    <source>
        <dbReference type="Proteomes" id="UP000324832"/>
    </source>
</evidence>
<gene>
    <name evidence="3" type="ORF">LSINAPIS_LOCUS3617</name>
</gene>
<feature type="non-terminal residue" evidence="3">
    <location>
        <position position="199"/>
    </location>
</feature>
<dbReference type="Pfam" id="PF01875">
    <property type="entry name" value="Memo"/>
    <property type="match status" value="1"/>
</dbReference>
<evidence type="ECO:0000256" key="1">
    <source>
        <dbReference type="ARBA" id="ARBA00006315"/>
    </source>
</evidence>
<name>A0A5E4Q148_9NEOP</name>
<reference evidence="3 4" key="1">
    <citation type="submission" date="2017-07" db="EMBL/GenBank/DDBJ databases">
        <authorList>
            <person name="Talla V."/>
            <person name="Backstrom N."/>
        </authorList>
    </citation>
    <scope>NUCLEOTIDE SEQUENCE [LARGE SCALE GENOMIC DNA]</scope>
</reference>
<protein>
    <submittedName>
        <fullName evidence="3">Uncharacterized protein</fullName>
    </submittedName>
</protein>
<organism evidence="3 4">
    <name type="scientific">Leptidea sinapis</name>
    <dbReference type="NCBI Taxonomy" id="189913"/>
    <lineage>
        <taxon>Eukaryota</taxon>
        <taxon>Metazoa</taxon>
        <taxon>Ecdysozoa</taxon>
        <taxon>Arthropoda</taxon>
        <taxon>Hexapoda</taxon>
        <taxon>Insecta</taxon>
        <taxon>Pterygota</taxon>
        <taxon>Neoptera</taxon>
        <taxon>Endopterygota</taxon>
        <taxon>Lepidoptera</taxon>
        <taxon>Glossata</taxon>
        <taxon>Ditrysia</taxon>
        <taxon>Papilionoidea</taxon>
        <taxon>Pieridae</taxon>
        <taxon>Dismorphiinae</taxon>
        <taxon>Leptidea</taxon>
    </lineage>
</organism>
<comment type="similarity">
    <text evidence="1">Belongs to the MEMO1 family.</text>
</comment>